<dbReference type="RefSeq" id="WP_167134088.1">
    <property type="nucleotide sequence ID" value="NZ_VWXD01000001.1"/>
</dbReference>
<evidence type="ECO:0000313" key="3">
    <source>
        <dbReference type="Proteomes" id="UP000780690"/>
    </source>
</evidence>
<evidence type="ECO:0000313" key="2">
    <source>
        <dbReference type="EMBL" id="NIE98559.1"/>
    </source>
</evidence>
<gene>
    <name evidence="2" type="ORF">F3J38_00525</name>
</gene>
<accession>A0ABX0QSH6</accession>
<feature type="transmembrane region" description="Helical" evidence="1">
    <location>
        <begin position="85"/>
        <end position="109"/>
    </location>
</feature>
<protein>
    <submittedName>
        <fullName evidence="2">Uncharacterized protein</fullName>
    </submittedName>
</protein>
<sequence>MHDIAYYLGHWCQQAKGGSVPKAIPTSIYFLFQQQGEMMKTLLTITLLIAGIASSNAIAEESSAKDKAAYIENNGAPAGDMATGYAVGGSAAIGVSAISVLAGIALATLNPGGSNTSTTTTTSTIAGK</sequence>
<proteinExistence type="predicted"/>
<reference evidence="2 3" key="1">
    <citation type="journal article" date="2019" name="bioRxiv">
        <title>Bacteria contribute to plant secondary compound degradation in a generalist herbivore system.</title>
        <authorList>
            <person name="Francoeur C.B."/>
            <person name="Khadempour L."/>
            <person name="Moreira-Soto R.D."/>
            <person name="Gotting K."/>
            <person name="Book A.J."/>
            <person name="Pinto-Tomas A.A."/>
            <person name="Keefover-Ring K."/>
            <person name="Currie C.R."/>
        </authorList>
    </citation>
    <scope>NUCLEOTIDE SEQUENCE [LARGE SCALE GENOMIC DNA]</scope>
    <source>
        <strain evidence="2 3">Acro-805</strain>
    </source>
</reference>
<keyword evidence="1" id="KW-0472">Membrane</keyword>
<keyword evidence="1" id="KW-1133">Transmembrane helix</keyword>
<dbReference type="EMBL" id="VWXD01000001">
    <property type="protein sequence ID" value="NIE98559.1"/>
    <property type="molecule type" value="Genomic_DNA"/>
</dbReference>
<dbReference type="Pfam" id="PF11106">
    <property type="entry name" value="YjbE"/>
    <property type="match status" value="1"/>
</dbReference>
<keyword evidence="3" id="KW-1185">Reference proteome</keyword>
<organism evidence="2 3">
    <name type="scientific">Candidatus Pantoea formicae</name>
    <dbReference type="NCBI Taxonomy" id="2608355"/>
    <lineage>
        <taxon>Bacteria</taxon>
        <taxon>Pseudomonadati</taxon>
        <taxon>Pseudomonadota</taxon>
        <taxon>Gammaproteobacteria</taxon>
        <taxon>Enterobacterales</taxon>
        <taxon>Erwiniaceae</taxon>
        <taxon>Pantoea</taxon>
    </lineage>
</organism>
<keyword evidence="1" id="KW-0812">Transmembrane</keyword>
<dbReference type="InterPro" id="IPR025858">
    <property type="entry name" value="YjbE"/>
</dbReference>
<name>A0ABX0QSH6_9GAMM</name>
<dbReference type="Proteomes" id="UP000780690">
    <property type="component" value="Unassembled WGS sequence"/>
</dbReference>
<comment type="caution">
    <text evidence="2">The sequence shown here is derived from an EMBL/GenBank/DDBJ whole genome shotgun (WGS) entry which is preliminary data.</text>
</comment>
<evidence type="ECO:0000256" key="1">
    <source>
        <dbReference type="SAM" id="Phobius"/>
    </source>
</evidence>